<accession>A0AAD3NF94</accession>
<name>A0AAD3NF94_LATJO</name>
<evidence type="ECO:0000256" key="1">
    <source>
        <dbReference type="SAM" id="MobiDB-lite"/>
    </source>
</evidence>
<evidence type="ECO:0000313" key="2">
    <source>
        <dbReference type="EMBL" id="GLD70974.1"/>
    </source>
</evidence>
<proteinExistence type="predicted"/>
<dbReference type="AlphaFoldDB" id="A0AAD3NF94"/>
<protein>
    <submittedName>
        <fullName evidence="2">Uncharacterized protein</fullName>
    </submittedName>
</protein>
<gene>
    <name evidence="2" type="ORF">AKAME5_002229400</name>
</gene>
<dbReference type="Proteomes" id="UP001279410">
    <property type="component" value="Unassembled WGS sequence"/>
</dbReference>
<evidence type="ECO:0000313" key="3">
    <source>
        <dbReference type="Proteomes" id="UP001279410"/>
    </source>
</evidence>
<sequence length="213" mass="24403">MSIKLELEPEQTAAGRRHKVRLYIINFRNRCLTLENLENLSASMPALQCRLIGQSDLPPPLFANIRTNCLRSPFTYKDEDVENARCCSLVEKPARVMMTPAGFRLPAGRLLSPPHPDKVSITVLKADRRNDVHSLEWDGVFFSRVVSSCYSAAEEQVKGWLRVSDYTEDGHMILSVLCYFPIVEVEREGREEPQKKRKREESADGSKQKRLRL</sequence>
<feature type="region of interest" description="Disordered" evidence="1">
    <location>
        <begin position="188"/>
        <end position="213"/>
    </location>
</feature>
<feature type="compositionally biased region" description="Basic and acidic residues" evidence="1">
    <location>
        <begin position="188"/>
        <end position="207"/>
    </location>
</feature>
<keyword evidence="3" id="KW-1185">Reference proteome</keyword>
<dbReference type="EMBL" id="BRZM01000476">
    <property type="protein sequence ID" value="GLD70974.1"/>
    <property type="molecule type" value="Genomic_DNA"/>
</dbReference>
<organism evidence="2 3">
    <name type="scientific">Lates japonicus</name>
    <name type="common">Japanese lates</name>
    <dbReference type="NCBI Taxonomy" id="270547"/>
    <lineage>
        <taxon>Eukaryota</taxon>
        <taxon>Metazoa</taxon>
        <taxon>Chordata</taxon>
        <taxon>Craniata</taxon>
        <taxon>Vertebrata</taxon>
        <taxon>Euteleostomi</taxon>
        <taxon>Actinopterygii</taxon>
        <taxon>Neopterygii</taxon>
        <taxon>Teleostei</taxon>
        <taxon>Neoteleostei</taxon>
        <taxon>Acanthomorphata</taxon>
        <taxon>Carangaria</taxon>
        <taxon>Carangaria incertae sedis</taxon>
        <taxon>Centropomidae</taxon>
        <taxon>Lates</taxon>
    </lineage>
</organism>
<reference evidence="2" key="1">
    <citation type="submission" date="2022-08" db="EMBL/GenBank/DDBJ databases">
        <title>Genome sequencing of akame (Lates japonicus).</title>
        <authorList>
            <person name="Hashiguchi Y."/>
            <person name="Takahashi H."/>
        </authorList>
    </citation>
    <scope>NUCLEOTIDE SEQUENCE</scope>
    <source>
        <strain evidence="2">Kochi</strain>
    </source>
</reference>
<comment type="caution">
    <text evidence="2">The sequence shown here is derived from an EMBL/GenBank/DDBJ whole genome shotgun (WGS) entry which is preliminary data.</text>
</comment>